<name>A0A1A0M9C6_MYCMU</name>
<sequence>MTVLLTDGVPEPTPLFRAIAAATSADQGSIGIGSAAVTPSELPRSLAEAQQALQVERQSMSPHGGRRFEDLGLYRILDPARGRPELDDFVMEWLGPLLSYDRKKNADLVTTLTHYLDCGGNYDDAAQSLTIHYCADAREFK</sequence>
<evidence type="ECO:0000313" key="3">
    <source>
        <dbReference type="Proteomes" id="UP000093962"/>
    </source>
</evidence>
<accession>A0A1A0M9C6</accession>
<dbReference type="RefSeq" id="WP_064860227.1">
    <property type="nucleotide sequence ID" value="NZ_LZSF01000227.1"/>
</dbReference>
<dbReference type="InterPro" id="IPR042070">
    <property type="entry name" value="PucR_C-HTH_sf"/>
</dbReference>
<dbReference type="Pfam" id="PF17853">
    <property type="entry name" value="GGDEF_2"/>
    <property type="match status" value="1"/>
</dbReference>
<dbReference type="InterPro" id="IPR041522">
    <property type="entry name" value="CdaR_GGDEF"/>
</dbReference>
<reference evidence="2 3" key="1">
    <citation type="submission" date="2016-06" db="EMBL/GenBank/DDBJ databases">
        <authorList>
            <person name="Kjaerup R.B."/>
            <person name="Dalgaard T.S."/>
            <person name="Juul-Madsen H.R."/>
        </authorList>
    </citation>
    <scope>NUCLEOTIDE SEQUENCE [LARGE SCALE GENOMIC DNA]</scope>
    <source>
        <strain evidence="2 3">1199456.5</strain>
    </source>
</reference>
<protein>
    <recommendedName>
        <fullName evidence="1">CdaR GGDEF-like domain-containing protein</fullName>
    </recommendedName>
</protein>
<dbReference type="OrthoDB" id="8026818at2"/>
<gene>
    <name evidence="2" type="ORF">A5642_27940</name>
</gene>
<proteinExistence type="predicted"/>
<organism evidence="2 3">
    <name type="scientific">Mycolicibacterium mucogenicum</name>
    <name type="common">Mycobacterium mucogenicum</name>
    <dbReference type="NCBI Taxonomy" id="56689"/>
    <lineage>
        <taxon>Bacteria</taxon>
        <taxon>Bacillati</taxon>
        <taxon>Actinomycetota</taxon>
        <taxon>Actinomycetes</taxon>
        <taxon>Mycobacteriales</taxon>
        <taxon>Mycobacteriaceae</taxon>
        <taxon>Mycolicibacterium</taxon>
    </lineage>
</organism>
<evidence type="ECO:0000313" key="2">
    <source>
        <dbReference type="EMBL" id="OBA82089.1"/>
    </source>
</evidence>
<evidence type="ECO:0000259" key="1">
    <source>
        <dbReference type="Pfam" id="PF17853"/>
    </source>
</evidence>
<dbReference type="Proteomes" id="UP000093962">
    <property type="component" value="Unassembled WGS sequence"/>
</dbReference>
<feature type="domain" description="CdaR GGDEF-like" evidence="1">
    <location>
        <begin position="12"/>
        <end position="55"/>
    </location>
</feature>
<comment type="caution">
    <text evidence="2">The sequence shown here is derived from an EMBL/GenBank/DDBJ whole genome shotgun (WGS) entry which is preliminary data.</text>
</comment>
<dbReference type="PANTHER" id="PTHR33744:SF1">
    <property type="entry name" value="DNA-BINDING TRANSCRIPTIONAL ACTIVATOR ADER"/>
    <property type="match status" value="1"/>
</dbReference>
<dbReference type="InterPro" id="IPR051448">
    <property type="entry name" value="CdaR-like_regulators"/>
</dbReference>
<dbReference type="AlphaFoldDB" id="A0A1A0M9C6"/>
<dbReference type="PANTHER" id="PTHR33744">
    <property type="entry name" value="CARBOHYDRATE DIACID REGULATOR"/>
    <property type="match status" value="1"/>
</dbReference>
<dbReference type="EMBL" id="LZSF01000227">
    <property type="protein sequence ID" value="OBA82089.1"/>
    <property type="molecule type" value="Genomic_DNA"/>
</dbReference>
<dbReference type="Gene3D" id="1.10.10.2840">
    <property type="entry name" value="PucR C-terminal helix-turn-helix domain"/>
    <property type="match status" value="1"/>
</dbReference>